<evidence type="ECO:0000313" key="3">
    <source>
        <dbReference type="Proteomes" id="UP001500842"/>
    </source>
</evidence>
<accession>A0ABN2AVE0</accession>
<dbReference type="RefSeq" id="WP_141003922.1">
    <property type="nucleotide sequence ID" value="NZ_BAAAOR010000025.1"/>
</dbReference>
<proteinExistence type="predicted"/>
<dbReference type="NCBIfam" id="NF045524">
    <property type="entry name" value="MXAN_6640_HExxH"/>
    <property type="match status" value="1"/>
</dbReference>
<evidence type="ECO:0000313" key="2">
    <source>
        <dbReference type="EMBL" id="GAA1528198.1"/>
    </source>
</evidence>
<feature type="chain" id="PRO_5046812557" description="Neutral metalloprotease" evidence="1">
    <location>
        <begin position="38"/>
        <end position="526"/>
    </location>
</feature>
<keyword evidence="1" id="KW-0732">Signal</keyword>
<comment type="caution">
    <text evidence="2">The sequence shown here is derived from an EMBL/GenBank/DDBJ whole genome shotgun (WGS) entry which is preliminary data.</text>
</comment>
<protein>
    <recommendedName>
        <fullName evidence="4">Neutral metalloprotease</fullName>
    </recommendedName>
</protein>
<organism evidence="2 3">
    <name type="scientific">Nocardioides humi</name>
    <dbReference type="NCBI Taxonomy" id="449461"/>
    <lineage>
        <taxon>Bacteria</taxon>
        <taxon>Bacillati</taxon>
        <taxon>Actinomycetota</taxon>
        <taxon>Actinomycetes</taxon>
        <taxon>Propionibacteriales</taxon>
        <taxon>Nocardioidaceae</taxon>
        <taxon>Nocardioides</taxon>
    </lineage>
</organism>
<evidence type="ECO:0008006" key="4">
    <source>
        <dbReference type="Google" id="ProtNLM"/>
    </source>
</evidence>
<gene>
    <name evidence="2" type="ORF">GCM10009788_34430</name>
</gene>
<evidence type="ECO:0000256" key="1">
    <source>
        <dbReference type="SAM" id="SignalP"/>
    </source>
</evidence>
<name>A0ABN2AVE0_9ACTN</name>
<feature type="signal peptide" evidence="1">
    <location>
        <begin position="1"/>
        <end position="37"/>
    </location>
</feature>
<keyword evidence="3" id="KW-1185">Reference proteome</keyword>
<dbReference type="EMBL" id="BAAAOR010000025">
    <property type="protein sequence ID" value="GAA1528198.1"/>
    <property type="molecule type" value="Genomic_DNA"/>
</dbReference>
<reference evidence="2 3" key="1">
    <citation type="journal article" date="2019" name="Int. J. Syst. Evol. Microbiol.">
        <title>The Global Catalogue of Microorganisms (GCM) 10K type strain sequencing project: providing services to taxonomists for standard genome sequencing and annotation.</title>
        <authorList>
            <consortium name="The Broad Institute Genomics Platform"/>
            <consortium name="The Broad Institute Genome Sequencing Center for Infectious Disease"/>
            <person name="Wu L."/>
            <person name="Ma J."/>
        </authorList>
    </citation>
    <scope>NUCLEOTIDE SEQUENCE [LARGE SCALE GENOMIC DNA]</scope>
    <source>
        <strain evidence="2 3">JCM 14942</strain>
    </source>
</reference>
<sequence length="526" mass="55744">MSRRSHFPLAGLPLRHLFVALLAALLAVSTLGTVAQADPAAPADPAVDAGDPVAQEVAEQALETVREMLEPVPSGATSDPVAPAEGEGADLTMALRDLAVTRTDLPTHLQDDAGRLLARPNPTDPVGGIECSNGSGLPCYTVPEATPVCGSGICVHRVASTADAASASYANVVLGVLQHVAGRYAAAGYRPPVGDGAIGTSSGGAGNGSNVFDVYLADLGQRGLYGYCTTDQRVSGHTTAAAYCVLDNNYAEYGAVPGPLANLQVTAAHEYFHAVQFAYDVNEETWLLEATAVWAEDELYDDINDNRQYLRGGPLGLPAQPLDYRRGLAPYGAWIFFKFLSERYPAVNAPGGLPTIVRDVWELAAGAPNARQALGAALGVRGTDLRKQFGWFAAANRRPAANYSEGAYYPTASLWRGVKLSGSRRSFSASTSLKHLASRTVRFKSKFSGKARLRVHVDAPNRKKGSFAVVTIKKKGKPPVSKKVKINKKGNKTVAYPFGKKVKWVEVTVANSGKKDGKVKVSANVR</sequence>
<dbReference type="Proteomes" id="UP001500842">
    <property type="component" value="Unassembled WGS sequence"/>
</dbReference>